<name>A0A7R9CHX9_TIMCR</name>
<keyword evidence="2" id="KW-0479">Metal-binding</keyword>
<evidence type="ECO:0000256" key="10">
    <source>
        <dbReference type="PROSITE-ProRule" id="PRU00042"/>
    </source>
</evidence>
<dbReference type="InterPro" id="IPR036236">
    <property type="entry name" value="Znf_C2H2_sf"/>
</dbReference>
<keyword evidence="6" id="KW-0805">Transcription regulation</keyword>
<feature type="domain" description="C2H2-type" evidence="13">
    <location>
        <begin position="423"/>
        <end position="451"/>
    </location>
</feature>
<dbReference type="GO" id="GO:0000978">
    <property type="term" value="F:RNA polymerase II cis-regulatory region sequence-specific DNA binding"/>
    <property type="evidence" value="ECO:0007669"/>
    <property type="project" value="TreeGrafter"/>
</dbReference>
<feature type="region of interest" description="Disordered" evidence="11">
    <location>
        <begin position="217"/>
        <end position="291"/>
    </location>
</feature>
<proteinExistence type="predicted"/>
<gene>
    <name evidence="14" type="ORF">TCEB3V08_LOCUS3567</name>
</gene>
<keyword evidence="8" id="KW-0804">Transcription</keyword>
<evidence type="ECO:0000256" key="4">
    <source>
        <dbReference type="ARBA" id="ARBA00022771"/>
    </source>
</evidence>
<dbReference type="SUPFAM" id="SSF54695">
    <property type="entry name" value="POZ domain"/>
    <property type="match status" value="1"/>
</dbReference>
<dbReference type="InterPro" id="IPR011333">
    <property type="entry name" value="SKP1/BTB/POZ_sf"/>
</dbReference>
<dbReference type="InterPro" id="IPR013087">
    <property type="entry name" value="Znf_C2H2_type"/>
</dbReference>
<dbReference type="PANTHER" id="PTHR46105:SF5">
    <property type="entry name" value="ZINC FINGER AND BTB DOMAIN-CONTAINING PROTEIN 44 ISOFORM X1"/>
    <property type="match status" value="1"/>
</dbReference>
<dbReference type="EMBL" id="OC317350">
    <property type="protein sequence ID" value="CAD7396365.1"/>
    <property type="molecule type" value="Genomic_DNA"/>
</dbReference>
<dbReference type="SMART" id="SM00355">
    <property type="entry name" value="ZnF_C2H2"/>
    <property type="match status" value="2"/>
</dbReference>
<feature type="domain" description="BTB" evidence="12">
    <location>
        <begin position="32"/>
        <end position="98"/>
    </location>
</feature>
<reference evidence="14" key="1">
    <citation type="submission" date="2020-11" db="EMBL/GenBank/DDBJ databases">
        <authorList>
            <person name="Tran Van P."/>
        </authorList>
    </citation>
    <scope>NUCLEOTIDE SEQUENCE</scope>
</reference>
<dbReference type="Gene3D" id="3.30.710.10">
    <property type="entry name" value="Potassium Channel Kv1.1, Chain A"/>
    <property type="match status" value="1"/>
</dbReference>
<evidence type="ECO:0000256" key="3">
    <source>
        <dbReference type="ARBA" id="ARBA00022737"/>
    </source>
</evidence>
<feature type="compositionally biased region" description="Polar residues" evidence="11">
    <location>
        <begin position="133"/>
        <end position="151"/>
    </location>
</feature>
<dbReference type="SUPFAM" id="SSF57667">
    <property type="entry name" value="beta-beta-alpha zinc fingers"/>
    <property type="match status" value="1"/>
</dbReference>
<dbReference type="PROSITE" id="PS50157">
    <property type="entry name" value="ZINC_FINGER_C2H2_2"/>
    <property type="match status" value="2"/>
</dbReference>
<keyword evidence="5" id="KW-0862">Zinc</keyword>
<evidence type="ECO:0000256" key="2">
    <source>
        <dbReference type="ARBA" id="ARBA00022723"/>
    </source>
</evidence>
<protein>
    <recommendedName>
        <fullName evidence="15">Zinc finger protein chinmo</fullName>
    </recommendedName>
</protein>
<dbReference type="SMART" id="SM00225">
    <property type="entry name" value="BTB"/>
    <property type="match status" value="1"/>
</dbReference>
<keyword evidence="4 10" id="KW-0863">Zinc-finger</keyword>
<evidence type="ECO:0008006" key="15">
    <source>
        <dbReference type="Google" id="ProtNLM"/>
    </source>
</evidence>
<dbReference type="PROSITE" id="PS00028">
    <property type="entry name" value="ZINC_FINGER_C2H2_1"/>
    <property type="match status" value="2"/>
</dbReference>
<dbReference type="GO" id="GO:0000981">
    <property type="term" value="F:DNA-binding transcription factor activity, RNA polymerase II-specific"/>
    <property type="evidence" value="ECO:0007669"/>
    <property type="project" value="TreeGrafter"/>
</dbReference>
<feature type="domain" description="C2H2-type" evidence="13">
    <location>
        <begin position="451"/>
        <end position="479"/>
    </location>
</feature>
<comment type="subcellular location">
    <subcellularLocation>
        <location evidence="1">Nucleus</location>
    </subcellularLocation>
</comment>
<evidence type="ECO:0000259" key="12">
    <source>
        <dbReference type="PROSITE" id="PS50097"/>
    </source>
</evidence>
<feature type="compositionally biased region" description="Basic and acidic residues" evidence="11">
    <location>
        <begin position="259"/>
        <end position="273"/>
    </location>
</feature>
<dbReference type="InterPro" id="IPR050457">
    <property type="entry name" value="ZnFinger_BTB_dom_contain"/>
</dbReference>
<dbReference type="InterPro" id="IPR000210">
    <property type="entry name" value="BTB/POZ_dom"/>
</dbReference>
<evidence type="ECO:0000259" key="13">
    <source>
        <dbReference type="PROSITE" id="PS50157"/>
    </source>
</evidence>
<evidence type="ECO:0000256" key="8">
    <source>
        <dbReference type="ARBA" id="ARBA00023163"/>
    </source>
</evidence>
<accession>A0A7R9CHX9</accession>
<dbReference type="FunFam" id="3.30.160.60:FF:002618">
    <property type="entry name" value="Bmp-induced factor"/>
    <property type="match status" value="1"/>
</dbReference>
<dbReference type="GO" id="GO:0008270">
    <property type="term" value="F:zinc ion binding"/>
    <property type="evidence" value="ECO:0007669"/>
    <property type="project" value="UniProtKB-KW"/>
</dbReference>
<evidence type="ECO:0000256" key="11">
    <source>
        <dbReference type="SAM" id="MobiDB-lite"/>
    </source>
</evidence>
<dbReference type="PROSITE" id="PS50097">
    <property type="entry name" value="BTB"/>
    <property type="match status" value="1"/>
</dbReference>
<evidence type="ECO:0000256" key="9">
    <source>
        <dbReference type="ARBA" id="ARBA00023242"/>
    </source>
</evidence>
<evidence type="ECO:0000256" key="6">
    <source>
        <dbReference type="ARBA" id="ARBA00023015"/>
    </source>
</evidence>
<feature type="region of interest" description="Disordered" evidence="11">
    <location>
        <begin position="130"/>
        <end position="181"/>
    </location>
</feature>
<keyword evidence="9" id="KW-0539">Nucleus</keyword>
<dbReference type="PANTHER" id="PTHR46105">
    <property type="entry name" value="AGAP004733-PA"/>
    <property type="match status" value="1"/>
</dbReference>
<feature type="region of interest" description="Disordered" evidence="11">
    <location>
        <begin position="330"/>
        <end position="359"/>
    </location>
</feature>
<organism evidence="14">
    <name type="scientific">Timema cristinae</name>
    <name type="common">Walking stick</name>
    <dbReference type="NCBI Taxonomy" id="61476"/>
    <lineage>
        <taxon>Eukaryota</taxon>
        <taxon>Metazoa</taxon>
        <taxon>Ecdysozoa</taxon>
        <taxon>Arthropoda</taxon>
        <taxon>Hexapoda</taxon>
        <taxon>Insecta</taxon>
        <taxon>Pterygota</taxon>
        <taxon>Neoptera</taxon>
        <taxon>Polyneoptera</taxon>
        <taxon>Phasmatodea</taxon>
        <taxon>Timematodea</taxon>
        <taxon>Timematoidea</taxon>
        <taxon>Timematidae</taxon>
        <taxon>Timema</taxon>
    </lineage>
</organism>
<evidence type="ECO:0000256" key="7">
    <source>
        <dbReference type="ARBA" id="ARBA00023125"/>
    </source>
</evidence>
<dbReference type="Pfam" id="PF00096">
    <property type="entry name" value="zf-C2H2"/>
    <property type="match status" value="1"/>
</dbReference>
<evidence type="ECO:0000256" key="5">
    <source>
        <dbReference type="ARBA" id="ARBA00022833"/>
    </source>
</evidence>
<evidence type="ECO:0000256" key="1">
    <source>
        <dbReference type="ARBA" id="ARBA00004123"/>
    </source>
</evidence>
<keyword evidence="3" id="KW-0677">Repeat</keyword>
<dbReference type="GO" id="GO:0005634">
    <property type="term" value="C:nucleus"/>
    <property type="evidence" value="ECO:0007669"/>
    <property type="project" value="UniProtKB-SubCell"/>
</dbReference>
<dbReference type="AlphaFoldDB" id="A0A7R9CHX9"/>
<dbReference type="Pfam" id="PF00651">
    <property type="entry name" value="BTB"/>
    <property type="match status" value="1"/>
</dbReference>
<keyword evidence="7" id="KW-0238">DNA-binding</keyword>
<sequence>MDSQQQFCLKWNSFGSNLATAFGNLFKSESLTDVILFCEGVTFKAHRLILAACSKHFQDLFERAPLCPSVLVILDGTSSSNMSALLEFMYKGEVHLANALVTLSQTAEDGEIEVRISVKGLSIEHEKLAVVQGQGQTSHSSTVSHDSQLDSPTGRKQAKISGSGAGNGVTKESLEGLTGGSEQHLQLHHPSVASSSYSPVMSPYMHPPLYRPAYEQRIPASAPPPSSHYDTSPRKRHHRSSSEAISAQDSAIRASVLRDGSKSRPPSEAEKHSNMSMAYRPSDSQQHQDIKPQLDEKEGYMGRYDGGPDARDNAAVNVATSAANTVTYDRTAAADTDGNGKAASESRRSSVDPGNSCPEDLRVKLELSARPEEHHTNAVPYAETSVEKPPEIMPTPNTWNSGAAVKISPLKGSSISTADGKKLQCPFCERLYGYETNLRAHIRQRHQGIRVPCPFCSRTFTRNNTVRRHIAREHKTEYGVKTFQQTQVHNHNNQ</sequence>
<dbReference type="CDD" id="cd18315">
    <property type="entry name" value="BTB_POZ_BAB-like"/>
    <property type="match status" value="1"/>
</dbReference>
<dbReference type="Gene3D" id="3.30.160.60">
    <property type="entry name" value="Classic Zinc Finger"/>
    <property type="match status" value="1"/>
</dbReference>
<evidence type="ECO:0000313" key="14">
    <source>
        <dbReference type="EMBL" id="CAD7396365.1"/>
    </source>
</evidence>